<comment type="caution">
    <text evidence="1">The sequence shown here is derived from an EMBL/GenBank/DDBJ whole genome shotgun (WGS) entry which is preliminary data.</text>
</comment>
<evidence type="ECO:0000313" key="1">
    <source>
        <dbReference type="EMBL" id="RQW74220.1"/>
    </source>
</evidence>
<protein>
    <submittedName>
        <fullName evidence="1">Nucleic acid-binding protein</fullName>
    </submittedName>
</protein>
<dbReference type="EMBL" id="RRCT01000011">
    <property type="protein sequence ID" value="RQW74220.1"/>
    <property type="molecule type" value="Genomic_DNA"/>
</dbReference>
<dbReference type="OrthoDB" id="1644422at2"/>
<dbReference type="AlphaFoldDB" id="A0A3N9UD05"/>
<keyword evidence="2" id="KW-1185">Reference proteome</keyword>
<dbReference type="Proteomes" id="UP000274033">
    <property type="component" value="Unassembled WGS sequence"/>
</dbReference>
<accession>A0A3N9UD05</accession>
<reference evidence="1 2" key="1">
    <citation type="journal article" date="2013" name="J. Microbiol.">
        <title>Lysinibacillus chungkukjangi sp. nov., isolated from Chungkukjang, Korean fermented soybean food.</title>
        <authorList>
            <person name="Kim S.J."/>
            <person name="Jang Y.H."/>
            <person name="Hamada M."/>
            <person name="Ahn J.H."/>
            <person name="Weon H.Y."/>
            <person name="Suzuki K."/>
            <person name="Whang K.S."/>
            <person name="Kwon S.W."/>
        </authorList>
    </citation>
    <scope>NUCLEOTIDE SEQUENCE [LARGE SCALE GENOMIC DNA]</scope>
    <source>
        <strain evidence="1 2">MCCC 1A12701</strain>
    </source>
</reference>
<proteinExistence type="predicted"/>
<dbReference type="RefSeq" id="WP_124765296.1">
    <property type="nucleotide sequence ID" value="NZ_JAFBDY010000010.1"/>
</dbReference>
<gene>
    <name evidence="1" type="ORF">EBB45_12760</name>
</gene>
<name>A0A3N9UD05_9BACI</name>
<organism evidence="1 2">
    <name type="scientific">Lysinibacillus composti</name>
    <dbReference type="NCBI Taxonomy" id="720633"/>
    <lineage>
        <taxon>Bacteria</taxon>
        <taxon>Bacillati</taxon>
        <taxon>Bacillota</taxon>
        <taxon>Bacilli</taxon>
        <taxon>Bacillales</taxon>
        <taxon>Bacillaceae</taxon>
        <taxon>Lysinibacillus</taxon>
    </lineage>
</organism>
<evidence type="ECO:0000313" key="2">
    <source>
        <dbReference type="Proteomes" id="UP000274033"/>
    </source>
</evidence>
<sequence length="67" mass="7619">MKRICHQCQTEMIKDCKVSVEGDFSGIKITQKRKGMFNSISAKAKASVCPNCGYVAFYIDEFKDFDK</sequence>